<evidence type="ECO:0000256" key="6">
    <source>
        <dbReference type="ARBA" id="ARBA00023244"/>
    </source>
</evidence>
<dbReference type="NCBIfam" id="TIGR01035">
    <property type="entry name" value="hemA"/>
    <property type="match status" value="1"/>
</dbReference>
<evidence type="ECO:0000259" key="14">
    <source>
        <dbReference type="Pfam" id="PF00745"/>
    </source>
</evidence>
<dbReference type="GO" id="GO:0050661">
    <property type="term" value="F:NADP binding"/>
    <property type="evidence" value="ECO:0007669"/>
    <property type="project" value="InterPro"/>
</dbReference>
<feature type="binding site" evidence="8 10">
    <location>
        <begin position="111"/>
        <end position="113"/>
    </location>
    <ligand>
        <name>substrate</name>
    </ligand>
</feature>
<evidence type="ECO:0000259" key="15">
    <source>
        <dbReference type="Pfam" id="PF01488"/>
    </source>
</evidence>
<feature type="active site" description="Nucleophile" evidence="8 9">
    <location>
        <position position="49"/>
    </location>
</feature>
<evidence type="ECO:0000256" key="1">
    <source>
        <dbReference type="ARBA" id="ARBA00005059"/>
    </source>
</evidence>
<dbReference type="FunFam" id="3.30.460.30:FF:000001">
    <property type="entry name" value="Glutamyl-tRNA reductase"/>
    <property type="match status" value="1"/>
</dbReference>
<dbReference type="PIRSF" id="PIRSF000445">
    <property type="entry name" value="4pyrrol_synth_GluRdtase"/>
    <property type="match status" value="1"/>
</dbReference>
<evidence type="ECO:0000256" key="3">
    <source>
        <dbReference type="ARBA" id="ARBA00012970"/>
    </source>
</evidence>
<dbReference type="Pfam" id="PF01488">
    <property type="entry name" value="Shikimate_DH"/>
    <property type="match status" value="1"/>
</dbReference>
<reference evidence="17 18" key="1">
    <citation type="submission" date="2011-08" db="EMBL/GenBank/DDBJ databases">
        <title>The Genome Sequence of Eubacteriaceae bacterium ACC19a.</title>
        <authorList>
            <consortium name="The Broad Institute Genome Sequencing Platform"/>
            <person name="Earl A."/>
            <person name="Ward D."/>
            <person name="Feldgarden M."/>
            <person name="Gevers D."/>
            <person name="Sizova M."/>
            <person name="Hazen A."/>
            <person name="Epstein S."/>
            <person name="Young S.K."/>
            <person name="Zeng Q."/>
            <person name="Gargeya S."/>
            <person name="Fitzgerald M."/>
            <person name="Haas B."/>
            <person name="Abouelleil A."/>
            <person name="Alvarado L."/>
            <person name="Arachchi H.M."/>
            <person name="Berlin A."/>
            <person name="Brown A."/>
            <person name="Chapman S.B."/>
            <person name="Chen Z."/>
            <person name="Dunbar C."/>
            <person name="Freedman E."/>
            <person name="Gearin G."/>
            <person name="Gellesch M."/>
            <person name="Goldberg J."/>
            <person name="Griggs A."/>
            <person name="Gujja S."/>
            <person name="Heiman D."/>
            <person name="Howarth C."/>
            <person name="Larson L."/>
            <person name="Lui A."/>
            <person name="MacDonald P.J.P."/>
            <person name="Montmayeur A."/>
            <person name="Murphy C."/>
            <person name="Neiman D."/>
            <person name="Pearson M."/>
            <person name="Priest M."/>
            <person name="Roberts A."/>
            <person name="Saif S."/>
            <person name="Shea T."/>
            <person name="Shenoy N."/>
            <person name="Sisk P."/>
            <person name="Stolte C."/>
            <person name="Sykes S."/>
            <person name="Wortman J."/>
            <person name="Nusbaum C."/>
            <person name="Birren B."/>
        </authorList>
    </citation>
    <scope>NUCLEOTIDE SEQUENCE [LARGE SCALE GENOMIC DNA]</scope>
    <source>
        <strain evidence="17 18">ACC19a</strain>
    </source>
</reference>
<dbReference type="SUPFAM" id="SSF51735">
    <property type="entry name" value="NAD(P)-binding Rossmann-fold domains"/>
    <property type="match status" value="1"/>
</dbReference>
<protein>
    <recommendedName>
        <fullName evidence="3 8">Glutamyl-tRNA reductase</fullName>
        <shortName evidence="8">GluTR</shortName>
        <ecNumber evidence="3 8">1.2.1.70</ecNumber>
    </recommendedName>
</protein>
<evidence type="ECO:0000256" key="8">
    <source>
        <dbReference type="HAMAP-Rule" id="MF_00087"/>
    </source>
</evidence>
<dbReference type="HOGENOM" id="CLU_035113_2_2_9"/>
<dbReference type="EC" id="1.2.1.70" evidence="3 8"/>
<dbReference type="RefSeq" id="WP_009526020.1">
    <property type="nucleotide sequence ID" value="NZ_JH414560.1"/>
</dbReference>
<evidence type="ECO:0000256" key="9">
    <source>
        <dbReference type="PIRSR" id="PIRSR000445-1"/>
    </source>
</evidence>
<dbReference type="SUPFAM" id="SSF69742">
    <property type="entry name" value="Glutamyl tRNA-reductase catalytic, N-terminal domain"/>
    <property type="match status" value="1"/>
</dbReference>
<dbReference type="InterPro" id="IPR015896">
    <property type="entry name" value="4pyrrol_synth_GluRdtase_dimer"/>
</dbReference>
<feature type="binding site" evidence="8 10">
    <location>
        <position position="117"/>
    </location>
    <ligand>
        <name>substrate</name>
    </ligand>
</feature>
<dbReference type="InterPro" id="IPR018214">
    <property type="entry name" value="GluRdtase_CS"/>
</dbReference>
<dbReference type="Proteomes" id="UP000006437">
    <property type="component" value="Unassembled WGS sequence"/>
</dbReference>
<feature type="binding site" evidence="8 11">
    <location>
        <begin position="186"/>
        <end position="191"/>
    </location>
    <ligand>
        <name>NADP(+)</name>
        <dbReference type="ChEBI" id="CHEBI:58349"/>
    </ligand>
</feature>
<keyword evidence="5 8" id="KW-0560">Oxidoreductase</keyword>
<comment type="pathway">
    <text evidence="1 8 13">Porphyrin-containing compound metabolism; protoporphyrin-IX biosynthesis; 5-aminolevulinate from L-glutamyl-tRNA(Glu): step 1/2.</text>
</comment>
<comment type="similarity">
    <text evidence="2 8 13">Belongs to the glutamyl-tRNA reductase family.</text>
</comment>
<dbReference type="PANTHER" id="PTHR43013:SF1">
    <property type="entry name" value="GLUTAMYL-TRNA REDUCTASE"/>
    <property type="match status" value="1"/>
</dbReference>
<dbReference type="AlphaFoldDB" id="G9X040"/>
<dbReference type="InterPro" id="IPR036453">
    <property type="entry name" value="GluRdtase_dimer_dom_sf"/>
</dbReference>
<dbReference type="PATRIC" id="fig|796937.3.peg.987"/>
<dbReference type="Gene3D" id="3.30.460.30">
    <property type="entry name" value="Glutamyl-tRNA reductase, N-terminal domain"/>
    <property type="match status" value="1"/>
</dbReference>
<dbReference type="SUPFAM" id="SSF69075">
    <property type="entry name" value="Glutamyl tRNA-reductase dimerization domain"/>
    <property type="match status" value="1"/>
</dbReference>
<feature type="domain" description="Tetrapyrrole biosynthesis glutamyl-tRNA reductase dimerisation" evidence="14">
    <location>
        <begin position="314"/>
        <end position="411"/>
    </location>
</feature>
<dbReference type="InterPro" id="IPR000343">
    <property type="entry name" value="4pyrrol_synth_GluRdtase"/>
</dbReference>
<feature type="domain" description="Quinate/shikimate 5-dehydrogenase/glutamyl-tRNA reductase" evidence="15">
    <location>
        <begin position="172"/>
        <end position="299"/>
    </location>
</feature>
<evidence type="ECO:0000259" key="16">
    <source>
        <dbReference type="Pfam" id="PF05201"/>
    </source>
</evidence>
<dbReference type="CDD" id="cd05213">
    <property type="entry name" value="NAD_bind_Glutamyl_tRNA_reduct"/>
    <property type="match status" value="1"/>
</dbReference>
<dbReference type="InterPro" id="IPR036291">
    <property type="entry name" value="NAD(P)-bd_dom_sf"/>
</dbReference>
<dbReference type="Pfam" id="PF00745">
    <property type="entry name" value="GlutR_dimer"/>
    <property type="match status" value="1"/>
</dbReference>
<comment type="domain">
    <text evidence="8">Possesses an unusual extended V-shaped dimeric structure with each monomer consisting of three distinct domains arranged along a curved 'spinal' alpha-helix. The N-terminal catalytic domain specifically recognizes the glutamate moiety of the substrate. The second domain is the NADPH-binding domain, and the third C-terminal domain is responsible for dimerization.</text>
</comment>
<comment type="caution">
    <text evidence="17">The sequence shown here is derived from an EMBL/GenBank/DDBJ whole genome shotgun (WGS) entry which is preliminary data.</text>
</comment>
<evidence type="ECO:0000256" key="4">
    <source>
        <dbReference type="ARBA" id="ARBA00022857"/>
    </source>
</evidence>
<accession>G9X040</accession>
<evidence type="ECO:0000313" key="17">
    <source>
        <dbReference type="EMBL" id="EHL15545.1"/>
    </source>
</evidence>
<dbReference type="InterPro" id="IPR036343">
    <property type="entry name" value="GluRdtase_N_sf"/>
</dbReference>
<proteinExistence type="inferred from homology"/>
<dbReference type="Gene3D" id="3.40.50.720">
    <property type="entry name" value="NAD(P)-binding Rossmann-like Domain"/>
    <property type="match status" value="1"/>
</dbReference>
<gene>
    <name evidence="8" type="primary">hemA</name>
    <name evidence="17" type="ORF">HMPREF9629_01791</name>
</gene>
<dbReference type="UniPathway" id="UPA00251">
    <property type="reaction ID" value="UER00316"/>
</dbReference>
<dbReference type="EMBL" id="AFZE01000011">
    <property type="protein sequence ID" value="EHL15545.1"/>
    <property type="molecule type" value="Genomic_DNA"/>
</dbReference>
<comment type="subunit">
    <text evidence="8">Homodimer.</text>
</comment>
<evidence type="ECO:0000313" key="18">
    <source>
        <dbReference type="Proteomes" id="UP000006437"/>
    </source>
</evidence>
<dbReference type="GO" id="GO:0008883">
    <property type="term" value="F:glutamyl-tRNA reductase activity"/>
    <property type="evidence" value="ECO:0007669"/>
    <property type="project" value="UniProtKB-UniRule"/>
</dbReference>
<evidence type="ECO:0000256" key="7">
    <source>
        <dbReference type="ARBA" id="ARBA00047464"/>
    </source>
</evidence>
<keyword evidence="6 8" id="KW-0627">Porphyrin biosynthesis</keyword>
<keyword evidence="4 8" id="KW-0521">NADP</keyword>
<name>G9X040_9FIRM</name>
<dbReference type="Pfam" id="PF05201">
    <property type="entry name" value="GlutR_N"/>
    <property type="match status" value="1"/>
</dbReference>
<evidence type="ECO:0000256" key="11">
    <source>
        <dbReference type="PIRSR" id="PIRSR000445-3"/>
    </source>
</evidence>
<evidence type="ECO:0000256" key="12">
    <source>
        <dbReference type="PIRSR" id="PIRSR000445-4"/>
    </source>
</evidence>
<evidence type="ECO:0000256" key="10">
    <source>
        <dbReference type="PIRSR" id="PIRSR000445-2"/>
    </source>
</evidence>
<feature type="site" description="Important for activity" evidence="8 12">
    <location>
        <position position="96"/>
    </location>
</feature>
<sequence>MHCYLIGVSHANTPIYIREKIFFSEYKKIQTLEILSEKRLDGVIILSTCNRCEIYVSTEDMEKDCKIVKDFFVNYFNVENIDDYLFEKKDIDAINHIYKVAAGLDSMIVGEDQILGQVKDALENSIDLGTSSKYLNKLFREAITTAKKIKNKLKISENPISISYIAVKMLCEKLNDLKDKKIVVVGTGKIGFLTISYLAENGARNILCVNRSYDKVQKLIKIYPFIKYFDYDDRYNLIKDADILITSTTSPHTIIHKKDIQKSDKQIIMLDLSMPRDIENDVKNLKNVELYDIDSISKISEENIQKRQKLGSEAINIIEDAISEFCKWADNMSVDKAIKKLNEQCDIIYKDTMSYINRKVELNHREQKIVEKMLLSALKRMIKVPIQVLKQTDEKQRQNEYIKILEELFDIR</sequence>
<dbReference type="GO" id="GO:0019353">
    <property type="term" value="P:protoporphyrinogen IX biosynthetic process from glutamate"/>
    <property type="evidence" value="ECO:0007669"/>
    <property type="project" value="TreeGrafter"/>
</dbReference>
<evidence type="ECO:0000256" key="2">
    <source>
        <dbReference type="ARBA" id="ARBA00005916"/>
    </source>
</evidence>
<comment type="miscellaneous">
    <text evidence="8">During catalysis, the active site Cys acts as a nucleophile attacking the alpha-carbonyl group of tRNA-bound glutamate with the formation of a thioester intermediate between enzyme and glutamate, and the concomitant release of tRNA(Glu). The thioester intermediate is finally reduced by direct hydride transfer from NADPH, to form the product GSA.</text>
</comment>
<evidence type="ECO:0000256" key="5">
    <source>
        <dbReference type="ARBA" id="ARBA00023002"/>
    </source>
</evidence>
<dbReference type="HAMAP" id="MF_00087">
    <property type="entry name" value="Glu_tRNA_reductase"/>
    <property type="match status" value="1"/>
</dbReference>
<dbReference type="InterPro" id="IPR006151">
    <property type="entry name" value="Shikm_DH/Glu-tRNA_Rdtase"/>
</dbReference>
<dbReference type="InterPro" id="IPR015895">
    <property type="entry name" value="4pyrrol_synth_GluRdtase_N"/>
</dbReference>
<dbReference type="PROSITE" id="PS00747">
    <property type="entry name" value="GLUTR"/>
    <property type="match status" value="1"/>
</dbReference>
<comment type="function">
    <text evidence="8">Catalyzes the NADPH-dependent reduction of glutamyl-tRNA(Glu) to glutamate 1-semialdehyde (GSA).</text>
</comment>
<feature type="binding site" evidence="8 10">
    <location>
        <position position="106"/>
    </location>
    <ligand>
        <name>substrate</name>
    </ligand>
</feature>
<comment type="catalytic activity">
    <reaction evidence="7 8 13">
        <text>(S)-4-amino-5-oxopentanoate + tRNA(Glu) + NADP(+) = L-glutamyl-tRNA(Glu) + NADPH + H(+)</text>
        <dbReference type="Rhea" id="RHEA:12344"/>
        <dbReference type="Rhea" id="RHEA-COMP:9663"/>
        <dbReference type="Rhea" id="RHEA-COMP:9680"/>
        <dbReference type="ChEBI" id="CHEBI:15378"/>
        <dbReference type="ChEBI" id="CHEBI:57501"/>
        <dbReference type="ChEBI" id="CHEBI:57783"/>
        <dbReference type="ChEBI" id="CHEBI:58349"/>
        <dbReference type="ChEBI" id="CHEBI:78442"/>
        <dbReference type="ChEBI" id="CHEBI:78520"/>
        <dbReference type="EC" id="1.2.1.70"/>
    </reaction>
</comment>
<dbReference type="PANTHER" id="PTHR43013">
    <property type="entry name" value="GLUTAMYL-TRNA REDUCTASE"/>
    <property type="match status" value="1"/>
</dbReference>
<feature type="binding site" evidence="8 10">
    <location>
        <begin position="48"/>
        <end position="51"/>
    </location>
    <ligand>
        <name>substrate</name>
    </ligand>
</feature>
<feature type="domain" description="Glutamyl-tRNA reductase N-terminal" evidence="16">
    <location>
        <begin position="6"/>
        <end position="152"/>
    </location>
</feature>
<evidence type="ECO:0000256" key="13">
    <source>
        <dbReference type="RuleBase" id="RU000584"/>
    </source>
</evidence>
<organism evidence="17 18">
    <name type="scientific">Peptoanaerobacter stomatis</name>
    <dbReference type="NCBI Taxonomy" id="796937"/>
    <lineage>
        <taxon>Bacteria</taxon>
        <taxon>Bacillati</taxon>
        <taxon>Bacillota</taxon>
        <taxon>Clostridia</taxon>
        <taxon>Peptostreptococcales</taxon>
        <taxon>Filifactoraceae</taxon>
        <taxon>Peptoanaerobacter</taxon>
    </lineage>
</organism>